<keyword evidence="2" id="KW-1185">Reference proteome</keyword>
<gene>
    <name evidence="1" type="ORF">vBEcoSW011D_15</name>
</gene>
<evidence type="ECO:0000313" key="1">
    <source>
        <dbReference type="EMBL" id="QCW18464.1"/>
    </source>
</evidence>
<name>A0A4Y5NSE4_9CAUD</name>
<evidence type="ECO:0000313" key="2">
    <source>
        <dbReference type="Proteomes" id="UP000306677"/>
    </source>
</evidence>
<organism evidence="1 2">
    <name type="scientific">Escherichia phage vB_EcoS_W011D</name>
    <dbReference type="NCBI Taxonomy" id="2575323"/>
    <lineage>
        <taxon>Viruses</taxon>
        <taxon>Duplodnaviria</taxon>
        <taxon>Heunggongvirae</taxon>
        <taxon>Uroviricota</taxon>
        <taxon>Caudoviricetes</taxon>
        <taxon>Drexlerviridae</taxon>
        <taxon>Tempevirinae</taxon>
        <taxon>Changchunvirus</taxon>
        <taxon>Changchunvirus W011D</taxon>
    </lineage>
</organism>
<accession>A0A4Y5NSE4</accession>
<proteinExistence type="predicted"/>
<sequence>MIYVHTYKIGTNDNKIERRAICDTLDEALAQQRVLGGVIQAFESVENIAVNEHTKDLIVDEISCLIDDMTNHGPGSPWEEPGSTEWDCAKVATLNKFREYLNEI</sequence>
<protein>
    <submittedName>
        <fullName evidence="1">Uncharacterized protein</fullName>
    </submittedName>
</protein>
<dbReference type="EMBL" id="MK778457">
    <property type="protein sequence ID" value="QCW18464.1"/>
    <property type="molecule type" value="Genomic_DNA"/>
</dbReference>
<dbReference type="Proteomes" id="UP000306677">
    <property type="component" value="Segment"/>
</dbReference>
<reference evidence="1 2" key="1">
    <citation type="submission" date="2019-04" db="EMBL/GenBank/DDBJ databases">
        <authorList>
            <person name="Wang X."/>
        </authorList>
    </citation>
    <scope>NUCLEOTIDE SEQUENCE [LARGE SCALE GENOMIC DNA]</scope>
</reference>